<feature type="compositionally biased region" description="Basic and acidic residues" evidence="1">
    <location>
        <begin position="1"/>
        <end position="24"/>
    </location>
</feature>
<protein>
    <submittedName>
        <fullName evidence="2">Uncharacterized protein</fullName>
    </submittedName>
</protein>
<keyword evidence="3" id="KW-1185">Reference proteome</keyword>
<accession>W0RJM6</accession>
<feature type="region of interest" description="Disordered" evidence="1">
    <location>
        <begin position="1"/>
        <end position="73"/>
    </location>
</feature>
<dbReference type="RefSeq" id="WP_025412730.1">
    <property type="nucleotide sequence ID" value="NZ_CP007128.1"/>
</dbReference>
<sequence length="73" mass="8258">MEQREQQSENDYPHGRGYGHDYMRGGEVFGGYGYSERPEYARRRGESDGTFDLADSGERRRASDSIDSEGTDG</sequence>
<evidence type="ECO:0000256" key="1">
    <source>
        <dbReference type="SAM" id="MobiDB-lite"/>
    </source>
</evidence>
<dbReference type="HOGENOM" id="CLU_2699423_0_0_0"/>
<dbReference type="InParanoid" id="W0RJM6"/>
<dbReference type="Proteomes" id="UP000019151">
    <property type="component" value="Chromosome"/>
</dbReference>
<feature type="compositionally biased region" description="Basic and acidic residues" evidence="1">
    <location>
        <begin position="36"/>
        <end position="47"/>
    </location>
</feature>
<proteinExistence type="predicted"/>
<reference evidence="2 3" key="1">
    <citation type="journal article" date="2014" name="Genome Announc.">
        <title>Genome Sequence and Methylome of Soil Bacterium Gemmatirosa kalamazoonensis KBS708T, a Member of the Rarely Cultivated Gemmatimonadetes Phylum.</title>
        <authorList>
            <person name="Debruyn J.M."/>
            <person name="Radosevich M."/>
            <person name="Wommack K.E."/>
            <person name="Polson S.W."/>
            <person name="Hauser L.J."/>
            <person name="Fawaz M.N."/>
            <person name="Korlach J."/>
            <person name="Tsai Y.C."/>
        </authorList>
    </citation>
    <scope>NUCLEOTIDE SEQUENCE [LARGE SCALE GENOMIC DNA]</scope>
    <source>
        <strain evidence="2 3">KBS708</strain>
    </source>
</reference>
<evidence type="ECO:0000313" key="2">
    <source>
        <dbReference type="EMBL" id="AHG91279.1"/>
    </source>
</evidence>
<dbReference type="KEGG" id="gba:J421_3742"/>
<dbReference type="OrthoDB" id="9985899at2"/>
<name>W0RJM6_9BACT</name>
<evidence type="ECO:0000313" key="3">
    <source>
        <dbReference type="Proteomes" id="UP000019151"/>
    </source>
</evidence>
<dbReference type="AlphaFoldDB" id="W0RJM6"/>
<organism evidence="2 3">
    <name type="scientific">Gemmatirosa kalamazoonensis</name>
    <dbReference type="NCBI Taxonomy" id="861299"/>
    <lineage>
        <taxon>Bacteria</taxon>
        <taxon>Pseudomonadati</taxon>
        <taxon>Gemmatimonadota</taxon>
        <taxon>Gemmatimonadia</taxon>
        <taxon>Gemmatimonadales</taxon>
        <taxon>Gemmatimonadaceae</taxon>
        <taxon>Gemmatirosa</taxon>
    </lineage>
</organism>
<dbReference type="eggNOG" id="ENOG502ZHER">
    <property type="taxonomic scope" value="Bacteria"/>
</dbReference>
<dbReference type="EMBL" id="CP007128">
    <property type="protein sequence ID" value="AHG91279.1"/>
    <property type="molecule type" value="Genomic_DNA"/>
</dbReference>
<gene>
    <name evidence="2" type="ORF">J421_3742</name>
</gene>